<evidence type="ECO:0008006" key="2">
    <source>
        <dbReference type="Google" id="ProtNLM"/>
    </source>
</evidence>
<dbReference type="EMBL" id="CP120682">
    <property type="protein sequence ID" value="WKN39887.1"/>
    <property type="molecule type" value="Genomic_DNA"/>
</dbReference>
<reference evidence="1" key="2">
    <citation type="journal article" date="2024" name="Antonie Van Leeuwenhoek">
        <title>Roseihalotalea indica gen. nov., sp. nov., a halophilic Bacteroidetes from mesopelagic Southwest Indian Ocean with higher carbohydrate metabolic potential.</title>
        <authorList>
            <person name="Chen B."/>
            <person name="Zhang M."/>
            <person name="Lin D."/>
            <person name="Ye J."/>
            <person name="Tang K."/>
        </authorList>
    </citation>
    <scope>NUCLEOTIDE SEQUENCE</scope>
    <source>
        <strain evidence="1">TK19036</strain>
    </source>
</reference>
<reference evidence="1" key="1">
    <citation type="journal article" date="2023" name="Comput. Struct. Biotechnol. J.">
        <title>Discovery of a novel marine Bacteroidetes with a rich repertoire of carbohydrate-active enzymes.</title>
        <authorList>
            <person name="Chen B."/>
            <person name="Liu G."/>
            <person name="Chen Q."/>
            <person name="Wang H."/>
            <person name="Liu L."/>
            <person name="Tang K."/>
        </authorList>
    </citation>
    <scope>NUCLEOTIDE SEQUENCE</scope>
    <source>
        <strain evidence="1">TK19036</strain>
    </source>
</reference>
<sequence length="188" mass="20921">MKLHTNLLSYFFLAALFIFSSCQDEEKEPSRRDMLIGTWEIQSGELADYSATTEFGVITRDNIQTIALVLPEAGEIAEAMEEGADVLFPSGTVITFNEDNSFALNDQEGVTNGTWALSDDEKTITVQAPNDLGSNQLDFSIASLTEQQIDIALQIDENDVNLENFGVENLPLEIESFTIDYNFSFIKQ</sequence>
<name>A0AA49JJN1_9BACT</name>
<dbReference type="PROSITE" id="PS51257">
    <property type="entry name" value="PROKAR_LIPOPROTEIN"/>
    <property type="match status" value="1"/>
</dbReference>
<dbReference type="AlphaFoldDB" id="A0AA49JJN1"/>
<gene>
    <name evidence="1" type="ORF">K4G66_14420</name>
</gene>
<protein>
    <recommendedName>
        <fullName evidence="2">Lipocalin-like domain-containing protein</fullName>
    </recommendedName>
</protein>
<evidence type="ECO:0000313" key="1">
    <source>
        <dbReference type="EMBL" id="WKN39887.1"/>
    </source>
</evidence>
<proteinExistence type="predicted"/>
<accession>A0AA49JJN1</accession>
<organism evidence="1">
    <name type="scientific">Roseihalotalea indica</name>
    <dbReference type="NCBI Taxonomy" id="2867963"/>
    <lineage>
        <taxon>Bacteria</taxon>
        <taxon>Pseudomonadati</taxon>
        <taxon>Bacteroidota</taxon>
        <taxon>Cytophagia</taxon>
        <taxon>Cytophagales</taxon>
        <taxon>Catalimonadaceae</taxon>
        <taxon>Roseihalotalea</taxon>
    </lineage>
</organism>